<sequence>MTGTTNLNSSDDSWSNQVSLGMEWDRWGQTFSHARMSTNGCVNLTSGSAGGTSANCQDYTPQSLPYKDFTLYVLWTDLIRGNNSKMLYKDFGSYVVFGWYYMKEYNRNSSNSIEAILYDNNSYEYRYRELDIKNHDVIIGEQGKHSTHPEYTKTYLYYNDGQSGYGQLDNYLAGYGGPDIENGGSLFSGSFADMCEINQLYSSNCSGYAAAYLAQQCALDTLYNSACTGYAAAYLAQQCALDTLYNSACTGYAAAYLAQQCALDTLYNSACTGYAAAYLAQQCGLNTLYDEECTGYAAAYFIYECDIDVFYSTSCDGYASALAQEEALYDAIYGTDDTDMYGYEDEYGYDEYGNAYTQDDMWYDEVYDEYLDPNDPCYENNCADFTDADWYALDIEQFGQEQVDEWYGNDVQFSDEGYIDYGDQTEEEYWTEIDDGMNTYDEEQEALWAEEELAYQMEEEAYMLEQEQYYEEQYT</sequence>
<dbReference type="AlphaFoldDB" id="A0A382DR18"/>
<evidence type="ECO:0000313" key="1">
    <source>
        <dbReference type="EMBL" id="SVB40936.1"/>
    </source>
</evidence>
<feature type="non-terminal residue" evidence="1">
    <location>
        <position position="475"/>
    </location>
</feature>
<dbReference type="EMBL" id="UINC01040698">
    <property type="protein sequence ID" value="SVB40936.1"/>
    <property type="molecule type" value="Genomic_DNA"/>
</dbReference>
<name>A0A382DR18_9ZZZZ</name>
<accession>A0A382DR18</accession>
<proteinExistence type="predicted"/>
<gene>
    <name evidence="1" type="ORF">METZ01_LOCUS193790</name>
</gene>
<organism evidence="1">
    <name type="scientific">marine metagenome</name>
    <dbReference type="NCBI Taxonomy" id="408172"/>
    <lineage>
        <taxon>unclassified sequences</taxon>
        <taxon>metagenomes</taxon>
        <taxon>ecological metagenomes</taxon>
    </lineage>
</organism>
<protein>
    <submittedName>
        <fullName evidence="1">Uncharacterized protein</fullName>
    </submittedName>
</protein>
<reference evidence="1" key="1">
    <citation type="submission" date="2018-05" db="EMBL/GenBank/DDBJ databases">
        <authorList>
            <person name="Lanie J.A."/>
            <person name="Ng W.-L."/>
            <person name="Kazmierczak K.M."/>
            <person name="Andrzejewski T.M."/>
            <person name="Davidsen T.M."/>
            <person name="Wayne K.J."/>
            <person name="Tettelin H."/>
            <person name="Glass J.I."/>
            <person name="Rusch D."/>
            <person name="Podicherti R."/>
            <person name="Tsui H.-C.T."/>
            <person name="Winkler M.E."/>
        </authorList>
    </citation>
    <scope>NUCLEOTIDE SEQUENCE</scope>
</reference>